<dbReference type="RefSeq" id="WP_201684845.1">
    <property type="nucleotide sequence ID" value="NZ_JAEQNA010000005.1"/>
</dbReference>
<protein>
    <submittedName>
        <fullName evidence="2">MarR family transcriptional regulator</fullName>
    </submittedName>
</protein>
<dbReference type="EMBL" id="JAEQNA010000005">
    <property type="protein sequence ID" value="MBL0421499.1"/>
    <property type="molecule type" value="Genomic_DNA"/>
</dbReference>
<dbReference type="PANTHER" id="PTHR33164:SF95">
    <property type="entry name" value="TRANSCRIPTIONAL REGULATOR"/>
    <property type="match status" value="1"/>
</dbReference>
<dbReference type="InterPro" id="IPR036388">
    <property type="entry name" value="WH-like_DNA-bd_sf"/>
</dbReference>
<gene>
    <name evidence="2" type="ORF">JI739_14165</name>
</gene>
<dbReference type="Proteomes" id="UP000613011">
    <property type="component" value="Unassembled WGS sequence"/>
</dbReference>
<dbReference type="GO" id="GO:0006950">
    <property type="term" value="P:response to stress"/>
    <property type="evidence" value="ECO:0007669"/>
    <property type="project" value="TreeGrafter"/>
</dbReference>
<dbReference type="GO" id="GO:0003700">
    <property type="term" value="F:DNA-binding transcription factor activity"/>
    <property type="evidence" value="ECO:0007669"/>
    <property type="project" value="InterPro"/>
</dbReference>
<evidence type="ECO:0000259" key="1">
    <source>
        <dbReference type="PROSITE" id="PS50995"/>
    </source>
</evidence>
<dbReference type="AlphaFoldDB" id="A0A936ZVU9"/>
<dbReference type="Pfam" id="PF01047">
    <property type="entry name" value="MarR"/>
    <property type="match status" value="1"/>
</dbReference>
<accession>A0A936ZVU9</accession>
<dbReference type="InterPro" id="IPR039422">
    <property type="entry name" value="MarR/SlyA-like"/>
</dbReference>
<dbReference type="SUPFAM" id="SSF46785">
    <property type="entry name" value="Winged helix' DNA-binding domain"/>
    <property type="match status" value="1"/>
</dbReference>
<reference evidence="2" key="1">
    <citation type="submission" date="2021-01" db="EMBL/GenBank/DDBJ databases">
        <title>Ramlibacter sp. strain AW1 16S ribosomal RNA gene Genome sequencing and assembly.</title>
        <authorList>
            <person name="Kang M."/>
        </authorList>
    </citation>
    <scope>NUCLEOTIDE SEQUENCE</scope>
    <source>
        <strain evidence="2">AW1</strain>
    </source>
</reference>
<dbReference type="PRINTS" id="PR00598">
    <property type="entry name" value="HTHMARR"/>
</dbReference>
<evidence type="ECO:0000313" key="3">
    <source>
        <dbReference type="Proteomes" id="UP000613011"/>
    </source>
</evidence>
<sequence length="154" mass="17242">MSPKQLLWRRPGFLVRRLHQIHVAMFLEECSSHPLTPVQFAVLTALAVLPGLDQVSIGLEVGLDRTTTADVVKRLEENGFVRRTVHPADKRARQVFLTKAGQVVVDEMHASMTSAQERLLAPLTPAERGMFMQLLSRLVEVNNQYGRTTLKGMA</sequence>
<name>A0A936ZVU9_9BURK</name>
<evidence type="ECO:0000313" key="2">
    <source>
        <dbReference type="EMBL" id="MBL0421499.1"/>
    </source>
</evidence>
<proteinExistence type="predicted"/>
<dbReference type="PANTHER" id="PTHR33164">
    <property type="entry name" value="TRANSCRIPTIONAL REGULATOR, MARR FAMILY"/>
    <property type="match status" value="1"/>
</dbReference>
<dbReference type="Gene3D" id="1.10.10.10">
    <property type="entry name" value="Winged helix-like DNA-binding domain superfamily/Winged helix DNA-binding domain"/>
    <property type="match status" value="1"/>
</dbReference>
<feature type="domain" description="HTH marR-type" evidence="1">
    <location>
        <begin position="11"/>
        <end position="140"/>
    </location>
</feature>
<organism evidence="2 3">
    <name type="scientific">Ramlibacter aurantiacus</name>
    <dbReference type="NCBI Taxonomy" id="2801330"/>
    <lineage>
        <taxon>Bacteria</taxon>
        <taxon>Pseudomonadati</taxon>
        <taxon>Pseudomonadota</taxon>
        <taxon>Betaproteobacteria</taxon>
        <taxon>Burkholderiales</taxon>
        <taxon>Comamonadaceae</taxon>
        <taxon>Ramlibacter</taxon>
    </lineage>
</organism>
<dbReference type="InterPro" id="IPR000835">
    <property type="entry name" value="HTH_MarR-typ"/>
</dbReference>
<dbReference type="SMART" id="SM00347">
    <property type="entry name" value="HTH_MARR"/>
    <property type="match status" value="1"/>
</dbReference>
<keyword evidence="3" id="KW-1185">Reference proteome</keyword>
<dbReference type="InterPro" id="IPR036390">
    <property type="entry name" value="WH_DNA-bd_sf"/>
</dbReference>
<dbReference type="PROSITE" id="PS50995">
    <property type="entry name" value="HTH_MARR_2"/>
    <property type="match status" value="1"/>
</dbReference>
<comment type="caution">
    <text evidence="2">The sequence shown here is derived from an EMBL/GenBank/DDBJ whole genome shotgun (WGS) entry which is preliminary data.</text>
</comment>